<comment type="caution">
    <text evidence="3">The sequence shown here is derived from an EMBL/GenBank/DDBJ whole genome shotgun (WGS) entry which is preliminary data.</text>
</comment>
<dbReference type="Proteomes" id="UP000807342">
    <property type="component" value="Unassembled WGS sequence"/>
</dbReference>
<evidence type="ECO:0000313" key="4">
    <source>
        <dbReference type="Proteomes" id="UP000807342"/>
    </source>
</evidence>
<feature type="compositionally biased region" description="Basic residues" evidence="2">
    <location>
        <begin position="380"/>
        <end position="389"/>
    </location>
</feature>
<protein>
    <submittedName>
        <fullName evidence="3">Uncharacterized protein</fullName>
    </submittedName>
</protein>
<feature type="coiled-coil region" evidence="1">
    <location>
        <begin position="86"/>
        <end position="162"/>
    </location>
</feature>
<feature type="region of interest" description="Disordered" evidence="2">
    <location>
        <begin position="332"/>
        <end position="547"/>
    </location>
</feature>
<dbReference type="AlphaFoldDB" id="A0A9P6C3N0"/>
<dbReference type="Gene3D" id="1.20.5.340">
    <property type="match status" value="1"/>
</dbReference>
<proteinExistence type="predicted"/>
<evidence type="ECO:0000313" key="3">
    <source>
        <dbReference type="EMBL" id="KAF9450876.1"/>
    </source>
</evidence>
<feature type="compositionally biased region" description="Basic and acidic residues" evidence="2">
    <location>
        <begin position="523"/>
        <end position="535"/>
    </location>
</feature>
<dbReference type="EMBL" id="MU151095">
    <property type="protein sequence ID" value="KAF9450876.1"/>
    <property type="molecule type" value="Genomic_DNA"/>
</dbReference>
<feature type="compositionally biased region" description="Acidic residues" evidence="2">
    <location>
        <begin position="427"/>
        <end position="439"/>
    </location>
</feature>
<keyword evidence="4" id="KW-1185">Reference proteome</keyword>
<sequence length="618" mass="69548">MTSFRRSDAPPSLEAANQAQIDDLVRRNRTLEHTNKKLSEQVSVEVDRSKEAVLEIQKQWHEHESHWREETEDLLACYRYVQLRTVSELESERLNVLNEQKALRKEKLLRLQRDFRITMFHASERELEERIVELEDENERMIEERKELAVELKKRFAQLIAQLRLKDVEIADLNSERDVADKDVGKVREEHAHLQASLASTLSKLERITLQLEGAQSSRSELESINDELKRKNHDLQRQLDKWQRLENKGEAELDTLRKRKIELEVEVKELRDRLDEAGDENTKALEKERKRVERMKETTLEWQQTAESYQTELEETKTKLNSLHKELSQLRSQISTKPPPQPPAKPTPSRSKKKPTPVTVTDSEVEIDAEAEGAEHNAPKKRGRRKKGSSNASENEIDQIREASAPPPPAAAKKAAKKSRRMSPVVEEDEEGGSEAEDPPMKTNAKGKGKEKGKGQDKEPAKLKPKANTKPVEVSNTEAPPPKAPTQRKRKASADPDNERGSEKPGKKAKTTSRAGAGSTRGGDHDRATEDQNRENIGVDPVQKPKRRKINLFAGAGSQSSQLGGFEFLGSNGLGGGLNIPTELSPVTDGPIPNRAISSSVMSSLGGLIKNRMGGVR</sequence>
<feature type="compositionally biased region" description="Pro residues" evidence="2">
    <location>
        <begin position="338"/>
        <end position="347"/>
    </location>
</feature>
<feature type="compositionally biased region" description="Basic and acidic residues" evidence="2">
    <location>
        <begin position="449"/>
        <end position="463"/>
    </location>
</feature>
<evidence type="ECO:0000256" key="1">
    <source>
        <dbReference type="SAM" id="Coils"/>
    </source>
</evidence>
<accession>A0A9P6C3N0</accession>
<feature type="compositionally biased region" description="Basic and acidic residues" evidence="2">
    <location>
        <begin position="493"/>
        <end position="507"/>
    </location>
</feature>
<name>A0A9P6C3N0_9AGAR</name>
<dbReference type="OrthoDB" id="2681654at2759"/>
<evidence type="ECO:0000256" key="2">
    <source>
        <dbReference type="SAM" id="MobiDB-lite"/>
    </source>
</evidence>
<gene>
    <name evidence="3" type="ORF">P691DRAFT_725087</name>
</gene>
<organism evidence="3 4">
    <name type="scientific">Macrolepiota fuliginosa MF-IS2</name>
    <dbReference type="NCBI Taxonomy" id="1400762"/>
    <lineage>
        <taxon>Eukaryota</taxon>
        <taxon>Fungi</taxon>
        <taxon>Dikarya</taxon>
        <taxon>Basidiomycota</taxon>
        <taxon>Agaricomycotina</taxon>
        <taxon>Agaricomycetes</taxon>
        <taxon>Agaricomycetidae</taxon>
        <taxon>Agaricales</taxon>
        <taxon>Agaricineae</taxon>
        <taxon>Agaricaceae</taxon>
        <taxon>Macrolepiota</taxon>
    </lineage>
</organism>
<keyword evidence="1" id="KW-0175">Coiled coil</keyword>
<reference evidence="3" key="1">
    <citation type="submission" date="2020-11" db="EMBL/GenBank/DDBJ databases">
        <authorList>
            <consortium name="DOE Joint Genome Institute"/>
            <person name="Ahrendt S."/>
            <person name="Riley R."/>
            <person name="Andreopoulos W."/>
            <person name="Labutti K."/>
            <person name="Pangilinan J."/>
            <person name="Ruiz-Duenas F.J."/>
            <person name="Barrasa J.M."/>
            <person name="Sanchez-Garcia M."/>
            <person name="Camarero S."/>
            <person name="Miyauchi S."/>
            <person name="Serrano A."/>
            <person name="Linde D."/>
            <person name="Babiker R."/>
            <person name="Drula E."/>
            <person name="Ayuso-Fernandez I."/>
            <person name="Pacheco R."/>
            <person name="Padilla G."/>
            <person name="Ferreira P."/>
            <person name="Barriuso J."/>
            <person name="Kellner H."/>
            <person name="Castanera R."/>
            <person name="Alfaro M."/>
            <person name="Ramirez L."/>
            <person name="Pisabarro A.G."/>
            <person name="Kuo A."/>
            <person name="Tritt A."/>
            <person name="Lipzen A."/>
            <person name="He G."/>
            <person name="Yan M."/>
            <person name="Ng V."/>
            <person name="Cullen D."/>
            <person name="Martin F."/>
            <person name="Rosso M.-N."/>
            <person name="Henrissat B."/>
            <person name="Hibbett D."/>
            <person name="Martinez A.T."/>
            <person name="Grigoriev I.V."/>
        </authorList>
    </citation>
    <scope>NUCLEOTIDE SEQUENCE</scope>
    <source>
        <strain evidence="3">MF-IS2</strain>
    </source>
</reference>
<feature type="compositionally biased region" description="Acidic residues" evidence="2">
    <location>
        <begin position="364"/>
        <end position="373"/>
    </location>
</feature>